<dbReference type="Pfam" id="PF15632">
    <property type="entry name" value="ATPgrasp_Ter"/>
    <property type="match status" value="1"/>
</dbReference>
<keyword evidence="1" id="KW-0067">ATP-binding</keyword>
<keyword evidence="1" id="KW-0547">Nucleotide-binding</keyword>
<dbReference type="EMBL" id="FXZM01000004">
    <property type="protein sequence ID" value="SMY11386.1"/>
    <property type="molecule type" value="Genomic_DNA"/>
</dbReference>
<dbReference type="Proteomes" id="UP000234462">
    <property type="component" value="Unassembled WGS sequence"/>
</dbReference>
<keyword evidence="5" id="KW-1185">Reference proteome</keyword>
<dbReference type="InterPro" id="IPR013815">
    <property type="entry name" value="ATP_grasp_subdomain_1"/>
</dbReference>
<dbReference type="EC" id="6.3.5.5" evidence="4"/>
<dbReference type="GO" id="GO:0046872">
    <property type="term" value="F:metal ion binding"/>
    <property type="evidence" value="ECO:0007669"/>
    <property type="project" value="InterPro"/>
</dbReference>
<evidence type="ECO:0000313" key="4">
    <source>
        <dbReference type="EMBL" id="SMY11386.1"/>
    </source>
</evidence>
<organism evidence="4 5">
    <name type="scientific">Brevibacterium jeotgali</name>
    <dbReference type="NCBI Taxonomy" id="1262550"/>
    <lineage>
        <taxon>Bacteria</taxon>
        <taxon>Bacillati</taxon>
        <taxon>Actinomycetota</taxon>
        <taxon>Actinomycetes</taxon>
        <taxon>Micrococcales</taxon>
        <taxon>Brevibacteriaceae</taxon>
        <taxon>Brevibacterium</taxon>
    </lineage>
</organism>
<sequence>MREEKEVFGVMMRIIISSAGRRVYLVTWFRQALVEAGIEGDVYVLDHDRRAPAAAAADGFRQLPPYTSGEYADQLLRTVDELRPTLFISLNDCELTALSQGLSTRLRERGVVVPCLEGASHRAVADKLRMSRALTRIGVPTPRTALLSDTEAVHALLETTPAVILKDRWGSGSSGLLRRTSEQLRRWLATDSATRSDLGGSPDDELVVQPDVVGTEYGIDIVTPVRGGPVAGVLARRKLSMRNGETAAAVSVDSSPFAGLAAMLADGLGIQGTADVDLMLADHGAASVVDINPRFGGGYPFSHVAGADVPHFLVASTLGLDPHPRWNTYRLGHLGAKHEGIIGFESSPDGSAMGASHQEGAASWTARAVQTT</sequence>
<dbReference type="InterPro" id="IPR048764">
    <property type="entry name" value="PylC_N"/>
</dbReference>
<name>A0A2H1L3B2_9MICO</name>
<dbReference type="SUPFAM" id="SSF56059">
    <property type="entry name" value="Glutathione synthetase ATP-binding domain-like"/>
    <property type="match status" value="1"/>
</dbReference>
<dbReference type="Gene3D" id="3.30.1490.20">
    <property type="entry name" value="ATP-grasp fold, A domain"/>
    <property type="match status" value="1"/>
</dbReference>
<evidence type="ECO:0000256" key="1">
    <source>
        <dbReference type="PROSITE-ProRule" id="PRU00409"/>
    </source>
</evidence>
<dbReference type="AlphaFoldDB" id="A0A2H1L3B2"/>
<accession>A0A2H1L3B2</accession>
<dbReference type="Gene3D" id="3.30.470.20">
    <property type="entry name" value="ATP-grasp fold, B domain"/>
    <property type="match status" value="1"/>
</dbReference>
<dbReference type="GO" id="GO:0004088">
    <property type="term" value="F:carbamoyl-phosphate synthase (glutamine-hydrolyzing) activity"/>
    <property type="evidence" value="ECO:0007669"/>
    <property type="project" value="UniProtKB-EC"/>
</dbReference>
<dbReference type="Gene3D" id="3.40.50.20">
    <property type="match status" value="1"/>
</dbReference>
<dbReference type="GO" id="GO:0005524">
    <property type="term" value="F:ATP binding"/>
    <property type="evidence" value="ECO:0007669"/>
    <property type="project" value="UniProtKB-UniRule"/>
</dbReference>
<dbReference type="Pfam" id="PF21360">
    <property type="entry name" value="PylC-like_N"/>
    <property type="match status" value="1"/>
</dbReference>
<evidence type="ECO:0000313" key="5">
    <source>
        <dbReference type="Proteomes" id="UP000234462"/>
    </source>
</evidence>
<protein>
    <submittedName>
        <fullName evidence="4">Carbamoyl-phosphate synthase large subunit</fullName>
        <ecNumber evidence="4">6.3.5.5</ecNumber>
    </submittedName>
</protein>
<dbReference type="PROSITE" id="PS50975">
    <property type="entry name" value="ATP_GRASP"/>
    <property type="match status" value="1"/>
</dbReference>
<reference evidence="5" key="1">
    <citation type="submission" date="2017-03" db="EMBL/GenBank/DDBJ databases">
        <authorList>
            <person name="Monnet C."/>
        </authorList>
    </citation>
    <scope>NUCLEOTIDE SEQUENCE [LARGE SCALE GENOMIC DNA]</scope>
    <source>
        <strain evidence="5">SJ5-8</strain>
    </source>
</reference>
<feature type="region of interest" description="Disordered" evidence="2">
    <location>
        <begin position="349"/>
        <end position="372"/>
    </location>
</feature>
<keyword evidence="4" id="KW-0436">Ligase</keyword>
<proteinExistence type="predicted"/>
<evidence type="ECO:0000256" key="2">
    <source>
        <dbReference type="SAM" id="MobiDB-lite"/>
    </source>
</evidence>
<dbReference type="InterPro" id="IPR011761">
    <property type="entry name" value="ATP-grasp"/>
</dbReference>
<feature type="domain" description="ATP-grasp" evidence="3">
    <location>
        <begin position="131"/>
        <end position="318"/>
    </location>
</feature>
<evidence type="ECO:0000259" key="3">
    <source>
        <dbReference type="PROSITE" id="PS50975"/>
    </source>
</evidence>
<gene>
    <name evidence="4" type="ORF">BJEO58_00971</name>
</gene>